<dbReference type="GO" id="GO:0004783">
    <property type="term" value="F:sulfite reductase (NADPH) activity"/>
    <property type="evidence" value="ECO:0007669"/>
    <property type="project" value="UniProtKB-EC"/>
</dbReference>
<evidence type="ECO:0000256" key="6">
    <source>
        <dbReference type="ARBA" id="ARBA00022827"/>
    </source>
</evidence>
<feature type="domain" description="Flavodoxin-like" evidence="11">
    <location>
        <begin position="9"/>
        <end position="147"/>
    </location>
</feature>
<evidence type="ECO:0000256" key="5">
    <source>
        <dbReference type="ARBA" id="ARBA00022643"/>
    </source>
</evidence>
<keyword evidence="8 13" id="KW-0560">Oxidoreductase</keyword>
<comment type="cofactor">
    <cofactor evidence="2">
        <name>FAD</name>
        <dbReference type="ChEBI" id="CHEBI:57692"/>
    </cofactor>
</comment>
<dbReference type="SUPFAM" id="SSF63380">
    <property type="entry name" value="Riboflavin synthase domain-like"/>
    <property type="match status" value="1"/>
</dbReference>
<sequence>MADDLAFELVLGFATETGNAAMVAKKFAQAAKDAGVDVEPQYLNDLTLDHLNRVSHFLVITATYGDGEVPYDAEVFWESLSSADAPRLDHLTFAVLGLGDSFYPYFCNAGKIIDARLEELGAQRLADRVDCDLEFEEPADAWTAQVIELLSKATAAAPTPHSAPGVVAQHDSRWHRKNPFPARVMVARELTGPQSDRSVHHYEIDLEDSGITYQAGDSLGVHPVNHPALVDAILHRLGVSADHLPAGREVPLGALLTEHLEIRTPSGALQTLVASRARDVRARAILGSRDSAALADWLYGRDVVDLLELADVSVDEFVETLRPLQHRDYSIASSPLVAPGRIHLTVAAVHYELQGRLRDGAASGFLAGGADTVRIHLAPNDGFRLPAPDAPIVMVGPGTGIAPFRAFLQEREATGATGRSWLFFGGRRRATDYLYEDELGGFLDAGVLTRLDTAFSRDRADGTKDYVQHHMLAHASELYSWLQDGAHIYVCGDADRMARDVHRALHEVVTVAAGVDDAGAHAYVNDLITQRRYLRDVY</sequence>
<dbReference type="SUPFAM" id="SSF52218">
    <property type="entry name" value="Flavoproteins"/>
    <property type="match status" value="1"/>
</dbReference>
<evidence type="ECO:0000256" key="1">
    <source>
        <dbReference type="ARBA" id="ARBA00001917"/>
    </source>
</evidence>
<keyword evidence="6" id="KW-0274">FAD</keyword>
<proteinExistence type="predicted"/>
<comment type="cofactor">
    <cofactor evidence="1">
        <name>FMN</name>
        <dbReference type="ChEBI" id="CHEBI:58210"/>
    </cofactor>
</comment>
<dbReference type="PROSITE" id="PS51384">
    <property type="entry name" value="FAD_FR"/>
    <property type="match status" value="1"/>
</dbReference>
<dbReference type="SUPFAM" id="SSF52343">
    <property type="entry name" value="Ferredoxin reductase-like, C-terminal NADP-linked domain"/>
    <property type="match status" value="1"/>
</dbReference>
<dbReference type="InterPro" id="IPR017938">
    <property type="entry name" value="Riboflavin_synthase-like_b-brl"/>
</dbReference>
<evidence type="ECO:0000313" key="14">
    <source>
        <dbReference type="Proteomes" id="UP000430146"/>
    </source>
</evidence>
<keyword evidence="7" id="KW-0521">NADP</keyword>
<dbReference type="PROSITE" id="PS50902">
    <property type="entry name" value="FLAVODOXIN_LIKE"/>
    <property type="match status" value="1"/>
</dbReference>
<dbReference type="Gene3D" id="2.40.30.10">
    <property type="entry name" value="Translation factors"/>
    <property type="match status" value="1"/>
</dbReference>
<evidence type="ECO:0000256" key="4">
    <source>
        <dbReference type="ARBA" id="ARBA00022630"/>
    </source>
</evidence>
<comment type="catalytic activity">
    <reaction evidence="10">
        <text>hydrogen sulfide + 3 NADP(+) + 3 H2O = sulfite + 3 NADPH + 4 H(+)</text>
        <dbReference type="Rhea" id="RHEA:13801"/>
        <dbReference type="ChEBI" id="CHEBI:15377"/>
        <dbReference type="ChEBI" id="CHEBI:15378"/>
        <dbReference type="ChEBI" id="CHEBI:17359"/>
        <dbReference type="ChEBI" id="CHEBI:29919"/>
        <dbReference type="ChEBI" id="CHEBI:57783"/>
        <dbReference type="ChEBI" id="CHEBI:58349"/>
        <dbReference type="EC" id="1.8.1.2"/>
    </reaction>
</comment>
<gene>
    <name evidence="13" type="primary">cysJ</name>
    <name evidence="13" type="ORF">AELLOGFF_03483</name>
</gene>
<dbReference type="InterPro" id="IPR008254">
    <property type="entry name" value="Flavodoxin/NO_synth"/>
</dbReference>
<dbReference type="InterPro" id="IPR029039">
    <property type="entry name" value="Flavoprotein-like_sf"/>
</dbReference>
<dbReference type="PRINTS" id="PR00371">
    <property type="entry name" value="FPNCR"/>
</dbReference>
<evidence type="ECO:0000313" key="13">
    <source>
        <dbReference type="EMBL" id="CAA0104022.1"/>
    </source>
</evidence>
<dbReference type="CDD" id="cd06199">
    <property type="entry name" value="SiR"/>
    <property type="match status" value="1"/>
</dbReference>
<organism evidence="13 14">
    <name type="scientific">Mycolicibacterium vanbaalenii</name>
    <name type="common">Mycobacterium vanbaalenii</name>
    <dbReference type="NCBI Taxonomy" id="110539"/>
    <lineage>
        <taxon>Bacteria</taxon>
        <taxon>Bacillati</taxon>
        <taxon>Actinomycetota</taxon>
        <taxon>Actinomycetes</taxon>
        <taxon>Mycobacteriales</taxon>
        <taxon>Mycobacteriaceae</taxon>
        <taxon>Mycolicibacterium</taxon>
    </lineage>
</organism>
<dbReference type="OrthoDB" id="7376058at2"/>
<dbReference type="Proteomes" id="UP000430146">
    <property type="component" value="Unassembled WGS sequence"/>
</dbReference>
<feature type="domain" description="FAD-binding FR-type" evidence="12">
    <location>
        <begin position="177"/>
        <end position="386"/>
    </location>
</feature>
<dbReference type="EC" id="1.8.1.2" evidence="3"/>
<dbReference type="GO" id="GO:0019344">
    <property type="term" value="P:cysteine biosynthetic process"/>
    <property type="evidence" value="ECO:0007669"/>
    <property type="project" value="UniProtKB-KW"/>
</dbReference>
<keyword evidence="5" id="KW-0288">FMN</keyword>
<dbReference type="Pfam" id="PF00175">
    <property type="entry name" value="NAD_binding_1"/>
    <property type="match status" value="1"/>
</dbReference>
<evidence type="ECO:0000256" key="9">
    <source>
        <dbReference type="ARBA" id="ARBA00023192"/>
    </source>
</evidence>
<dbReference type="InterPro" id="IPR039261">
    <property type="entry name" value="FNR_nucleotide-bd"/>
</dbReference>
<keyword evidence="4" id="KW-0285">Flavoprotein</keyword>
<evidence type="ECO:0000256" key="3">
    <source>
        <dbReference type="ARBA" id="ARBA00012604"/>
    </source>
</evidence>
<dbReference type="EMBL" id="CACSIP010000009">
    <property type="protein sequence ID" value="CAA0104022.1"/>
    <property type="molecule type" value="Genomic_DNA"/>
</dbReference>
<dbReference type="InterPro" id="IPR001709">
    <property type="entry name" value="Flavoprot_Pyr_Nucl_cyt_Rdtase"/>
</dbReference>
<dbReference type="GO" id="GO:0010181">
    <property type="term" value="F:FMN binding"/>
    <property type="evidence" value="ECO:0007669"/>
    <property type="project" value="InterPro"/>
</dbReference>
<dbReference type="Gene3D" id="3.40.50.360">
    <property type="match status" value="1"/>
</dbReference>
<dbReference type="InterPro" id="IPR001433">
    <property type="entry name" value="OxRdtase_FAD/NAD-bd"/>
</dbReference>
<evidence type="ECO:0000259" key="12">
    <source>
        <dbReference type="PROSITE" id="PS51384"/>
    </source>
</evidence>
<evidence type="ECO:0000256" key="7">
    <source>
        <dbReference type="ARBA" id="ARBA00022857"/>
    </source>
</evidence>
<dbReference type="Gene3D" id="3.40.50.80">
    <property type="entry name" value="Nucleotide-binding domain of ferredoxin-NADP reductase (FNR) module"/>
    <property type="match status" value="1"/>
</dbReference>
<keyword evidence="14" id="KW-1185">Reference proteome</keyword>
<accession>A0A5S9PIR2</accession>
<dbReference type="Pfam" id="PF00667">
    <property type="entry name" value="FAD_binding_1"/>
    <property type="match status" value="1"/>
</dbReference>
<dbReference type="RefSeq" id="WP_159229747.1">
    <property type="nucleotide sequence ID" value="NZ_CACSIP010000009.1"/>
</dbReference>
<evidence type="ECO:0000256" key="2">
    <source>
        <dbReference type="ARBA" id="ARBA00001974"/>
    </source>
</evidence>
<keyword evidence="9" id="KW-0028">Amino-acid biosynthesis</keyword>
<dbReference type="AlphaFoldDB" id="A0A5S9PIR2"/>
<dbReference type="PANTHER" id="PTHR19384:SF128">
    <property type="entry name" value="NADPH OXIDOREDUCTASE A"/>
    <property type="match status" value="1"/>
</dbReference>
<protein>
    <recommendedName>
        <fullName evidence="3">assimilatory sulfite reductase (NADPH)</fullName>
        <ecNumber evidence="3">1.8.1.2</ecNumber>
    </recommendedName>
</protein>
<dbReference type="Pfam" id="PF00258">
    <property type="entry name" value="Flavodoxin_1"/>
    <property type="match status" value="1"/>
</dbReference>
<name>A0A5S9PIR2_MYCVN</name>
<dbReference type="GO" id="GO:0050660">
    <property type="term" value="F:flavin adenine dinucleotide binding"/>
    <property type="evidence" value="ECO:0007669"/>
    <property type="project" value="TreeGrafter"/>
</dbReference>
<dbReference type="PRINTS" id="PR00369">
    <property type="entry name" value="FLAVODOXIN"/>
</dbReference>
<reference evidence="13 14" key="1">
    <citation type="submission" date="2019-11" db="EMBL/GenBank/DDBJ databases">
        <authorList>
            <person name="Holert J."/>
        </authorList>
    </citation>
    <scope>NUCLEOTIDE SEQUENCE [LARGE SCALE GENOMIC DNA]</scope>
    <source>
        <strain evidence="13">BC8_1</strain>
    </source>
</reference>
<evidence type="ECO:0000256" key="8">
    <source>
        <dbReference type="ARBA" id="ARBA00023002"/>
    </source>
</evidence>
<dbReference type="InterPro" id="IPR023173">
    <property type="entry name" value="NADPH_Cyt_P450_Rdtase_alpha"/>
</dbReference>
<dbReference type="InterPro" id="IPR003097">
    <property type="entry name" value="CysJ-like_FAD-binding"/>
</dbReference>
<dbReference type="InterPro" id="IPR001094">
    <property type="entry name" value="Flavdoxin-like"/>
</dbReference>
<dbReference type="Gene3D" id="1.20.990.10">
    <property type="entry name" value="NADPH-cytochrome p450 Reductase, Chain A, domain 3"/>
    <property type="match status" value="1"/>
</dbReference>
<dbReference type="InterPro" id="IPR017927">
    <property type="entry name" value="FAD-bd_FR_type"/>
</dbReference>
<dbReference type="FunFam" id="3.40.50.80:FF:000001">
    <property type="entry name" value="NADPH--cytochrome P450 reductase 1"/>
    <property type="match status" value="1"/>
</dbReference>
<dbReference type="PANTHER" id="PTHR19384">
    <property type="entry name" value="NITRIC OXIDE SYNTHASE-RELATED"/>
    <property type="match status" value="1"/>
</dbReference>
<evidence type="ECO:0000256" key="10">
    <source>
        <dbReference type="ARBA" id="ARBA00052219"/>
    </source>
</evidence>
<keyword evidence="9" id="KW-0198">Cysteine biosynthesis</keyword>
<evidence type="ECO:0000259" key="11">
    <source>
        <dbReference type="PROSITE" id="PS50902"/>
    </source>
</evidence>
<dbReference type="GO" id="GO:0005829">
    <property type="term" value="C:cytosol"/>
    <property type="evidence" value="ECO:0007669"/>
    <property type="project" value="TreeGrafter"/>
</dbReference>